<sequence>MLLTGLTLTGTSARAAVPDLWGFAYVDVFAGVPDLSRQAGSWPAADTVTVSSGAVGEVIVRFPKIGTTSTGSPGVAHVTAVSPGADWCQVEKWWPAGGDELVAVRCYHYGGIPVFRMFSIVFEASSGTLSGGPALGYLHWNGTAVASRYSSVASPITVTSMGLGSWKVVFNGLGSATLAGNVQVTAVNGAAAARCKVGNWVSFPGSQQVQVSCRDGSFSLFDTGWTITYHRERAITGRAFPPKNFAYTYDNMPGSAGPYAPVPVAVNYNSKAMVNSVQTAGAGRRLVRFPQVGLLPNHVQATAYGLGEEYCNLMSPWAVVAGDVIMNSVACYNGPILVDQPSLVTYTAVG</sequence>
<dbReference type="RefSeq" id="WP_262843377.1">
    <property type="nucleotide sequence ID" value="NZ_JANZYP010000017.1"/>
</dbReference>
<reference evidence="2" key="1">
    <citation type="journal article" date="2019" name="Int. J. Syst. Evol. Microbiol.">
        <title>The Global Catalogue of Microorganisms (GCM) 10K type strain sequencing project: providing services to taxonomists for standard genome sequencing and annotation.</title>
        <authorList>
            <consortium name="The Broad Institute Genomics Platform"/>
            <consortium name="The Broad Institute Genome Sequencing Center for Infectious Disease"/>
            <person name="Wu L."/>
            <person name="Ma J."/>
        </authorList>
    </citation>
    <scope>NUCLEOTIDE SEQUENCE [LARGE SCALE GENOMIC DNA]</scope>
    <source>
        <strain evidence="2">CCUG 49560</strain>
    </source>
</reference>
<gene>
    <name evidence="1" type="ORF">ACFO8L_20570</name>
</gene>
<accession>A0ABV9EFZ2</accession>
<name>A0ABV9EFZ2_9ACTN</name>
<protein>
    <submittedName>
        <fullName evidence="1">Uncharacterized protein</fullName>
    </submittedName>
</protein>
<proteinExistence type="predicted"/>
<evidence type="ECO:0000313" key="1">
    <source>
        <dbReference type="EMBL" id="MFC4588495.1"/>
    </source>
</evidence>
<comment type="caution">
    <text evidence="1">The sequence shown here is derived from an EMBL/GenBank/DDBJ whole genome shotgun (WGS) entry which is preliminary data.</text>
</comment>
<evidence type="ECO:0000313" key="2">
    <source>
        <dbReference type="Proteomes" id="UP001595891"/>
    </source>
</evidence>
<dbReference type="EMBL" id="JBHSFN010000012">
    <property type="protein sequence ID" value="MFC4588495.1"/>
    <property type="molecule type" value="Genomic_DNA"/>
</dbReference>
<keyword evidence="2" id="KW-1185">Reference proteome</keyword>
<dbReference type="Proteomes" id="UP001595891">
    <property type="component" value="Unassembled WGS sequence"/>
</dbReference>
<organism evidence="1 2">
    <name type="scientific">Sphaerisporangium corydalis</name>
    <dbReference type="NCBI Taxonomy" id="1441875"/>
    <lineage>
        <taxon>Bacteria</taxon>
        <taxon>Bacillati</taxon>
        <taxon>Actinomycetota</taxon>
        <taxon>Actinomycetes</taxon>
        <taxon>Streptosporangiales</taxon>
        <taxon>Streptosporangiaceae</taxon>
        <taxon>Sphaerisporangium</taxon>
    </lineage>
</organism>